<dbReference type="EMBL" id="JABWDU010000002">
    <property type="protein sequence ID" value="NVD39043.1"/>
    <property type="molecule type" value="Genomic_DNA"/>
</dbReference>
<feature type="domain" description="DUF4180" evidence="1">
    <location>
        <begin position="9"/>
        <end position="118"/>
    </location>
</feature>
<evidence type="ECO:0000259" key="1">
    <source>
        <dbReference type="Pfam" id="PF13788"/>
    </source>
</evidence>
<evidence type="ECO:0000313" key="3">
    <source>
        <dbReference type="Proteomes" id="UP000520198"/>
    </source>
</evidence>
<reference evidence="2 3" key="1">
    <citation type="submission" date="2020-06" db="EMBL/GenBank/DDBJ databases">
        <authorList>
            <person name="Grouzdev D.S."/>
        </authorList>
    </citation>
    <scope>NUCLEOTIDE SEQUENCE [LARGE SCALE GENOMIC DNA]</scope>
    <source>
        <strain evidence="2 3">HO-A22</strain>
    </source>
</reference>
<proteinExistence type="predicted"/>
<evidence type="ECO:0000313" key="2">
    <source>
        <dbReference type="EMBL" id="NVD39043.1"/>
    </source>
</evidence>
<name>A0A7Y6Q4R4_9HYPH</name>
<protein>
    <submittedName>
        <fullName evidence="2">DUF4180 domain-containing protein</fullName>
    </submittedName>
</protein>
<organism evidence="2 3">
    <name type="scientific">Ensifer oleiphilus</name>
    <dbReference type="NCBI Taxonomy" id="2742698"/>
    <lineage>
        <taxon>Bacteria</taxon>
        <taxon>Pseudomonadati</taxon>
        <taxon>Pseudomonadota</taxon>
        <taxon>Alphaproteobacteria</taxon>
        <taxon>Hyphomicrobiales</taxon>
        <taxon>Rhizobiaceae</taxon>
        <taxon>Sinorhizobium/Ensifer group</taxon>
        <taxon>Ensifer</taxon>
    </lineage>
</organism>
<sequence>MEQLIEIGSTRILQCADEGAPLQVPADANDFLGDAWSHGAELLAIPVARLGPDFLDLSTRVAGEVFQKFVNYRMKCAIIGDISTALEGSKALRDFVRETNKGNSIWFVRDFDELRLRLASAT</sequence>
<dbReference type="InterPro" id="IPR025438">
    <property type="entry name" value="DUF4180"/>
</dbReference>
<comment type="caution">
    <text evidence="2">The sequence shown here is derived from an EMBL/GenBank/DDBJ whole genome shotgun (WGS) entry which is preliminary data.</text>
</comment>
<keyword evidence="3" id="KW-1185">Reference proteome</keyword>
<accession>A0A7Y6Q4R4</accession>
<gene>
    <name evidence="2" type="ORF">HT585_09275</name>
</gene>
<dbReference type="Proteomes" id="UP000520198">
    <property type="component" value="Unassembled WGS sequence"/>
</dbReference>
<dbReference type="Pfam" id="PF13788">
    <property type="entry name" value="DUF4180"/>
    <property type="match status" value="1"/>
</dbReference>
<dbReference type="AlphaFoldDB" id="A0A7Y6Q4R4"/>